<gene>
    <name evidence="1" type="ORF">BDY19DRAFT_916533</name>
</gene>
<organism evidence="1 2">
    <name type="scientific">Irpex rosettiformis</name>
    <dbReference type="NCBI Taxonomy" id="378272"/>
    <lineage>
        <taxon>Eukaryota</taxon>
        <taxon>Fungi</taxon>
        <taxon>Dikarya</taxon>
        <taxon>Basidiomycota</taxon>
        <taxon>Agaricomycotina</taxon>
        <taxon>Agaricomycetes</taxon>
        <taxon>Polyporales</taxon>
        <taxon>Irpicaceae</taxon>
        <taxon>Irpex</taxon>
    </lineage>
</organism>
<keyword evidence="2" id="KW-1185">Reference proteome</keyword>
<keyword evidence="1" id="KW-0489">Methyltransferase</keyword>
<reference evidence="1" key="1">
    <citation type="journal article" date="2021" name="Environ. Microbiol.">
        <title>Gene family expansions and transcriptome signatures uncover fungal adaptations to wood decay.</title>
        <authorList>
            <person name="Hage H."/>
            <person name="Miyauchi S."/>
            <person name="Viragh M."/>
            <person name="Drula E."/>
            <person name="Min B."/>
            <person name="Chaduli D."/>
            <person name="Navarro D."/>
            <person name="Favel A."/>
            <person name="Norest M."/>
            <person name="Lesage-Meessen L."/>
            <person name="Balint B."/>
            <person name="Merenyi Z."/>
            <person name="de Eugenio L."/>
            <person name="Morin E."/>
            <person name="Martinez A.T."/>
            <person name="Baldrian P."/>
            <person name="Stursova M."/>
            <person name="Martinez M.J."/>
            <person name="Novotny C."/>
            <person name="Magnuson J.K."/>
            <person name="Spatafora J.W."/>
            <person name="Maurice S."/>
            <person name="Pangilinan J."/>
            <person name="Andreopoulos W."/>
            <person name="LaButti K."/>
            <person name="Hundley H."/>
            <person name="Na H."/>
            <person name="Kuo A."/>
            <person name="Barry K."/>
            <person name="Lipzen A."/>
            <person name="Henrissat B."/>
            <person name="Riley R."/>
            <person name="Ahrendt S."/>
            <person name="Nagy L.G."/>
            <person name="Grigoriev I.V."/>
            <person name="Martin F."/>
            <person name="Rosso M.N."/>
        </authorList>
    </citation>
    <scope>NUCLEOTIDE SEQUENCE</scope>
    <source>
        <strain evidence="1">CBS 384.51</strain>
    </source>
</reference>
<accession>A0ACB8ULG0</accession>
<protein>
    <submittedName>
        <fullName evidence="1">Methyltransferase-domain-containing protein</fullName>
    </submittedName>
</protein>
<dbReference type="EMBL" id="MU274900">
    <property type="protein sequence ID" value="KAI0095165.1"/>
    <property type="molecule type" value="Genomic_DNA"/>
</dbReference>
<evidence type="ECO:0000313" key="2">
    <source>
        <dbReference type="Proteomes" id="UP001055072"/>
    </source>
</evidence>
<name>A0ACB8ULG0_9APHY</name>
<sequence length="414" mass="45399">MARMSLTWQPQPVAPTASLPPLARLSSYPTEQIERALVNLRNIYASCSLPPLSTSVAAFGKHDIHDVPVPDSGYASAEEDEDGEYEDAGENGKDQGFDIDILRSDPFEREFTIRWLTMFAARSDSWMYDSGAEEEEGIRTQLVDDAASLLASFAGGEDEEDALTRTFIFPTFDGNGIGNGNIHVELNDAPLLSQDHTSVGLQSWGSSIVFAERMCTNPSAFGLIPPHHLRLLELGAGTGMLSIAAAKLWTRQSGSVDIVATDYHPQVLDNLRSNVEVNFSSYSPVTVTPLDWQAPVYDAPLHKPFDVILAADVIYHPNHARWIKTCVEHLLRRPASLHEGGTFWLIIPVRSTGRHEGMADTVEAVFRPEAVIKASSEGGMELGIHAIEGMGKHDGVGRADESCYRLFKIGWIGR</sequence>
<evidence type="ECO:0000313" key="1">
    <source>
        <dbReference type="EMBL" id="KAI0095165.1"/>
    </source>
</evidence>
<comment type="caution">
    <text evidence="1">The sequence shown here is derived from an EMBL/GenBank/DDBJ whole genome shotgun (WGS) entry which is preliminary data.</text>
</comment>
<dbReference type="Proteomes" id="UP001055072">
    <property type="component" value="Unassembled WGS sequence"/>
</dbReference>
<keyword evidence="1" id="KW-0808">Transferase</keyword>
<proteinExistence type="predicted"/>